<protein>
    <submittedName>
        <fullName evidence="1">Uncharacterized protein</fullName>
    </submittedName>
</protein>
<keyword evidence="2" id="KW-1185">Reference proteome</keyword>
<dbReference type="PANTHER" id="PTHR31664">
    <property type="entry name" value="PROTEIN CBG16427"/>
    <property type="match status" value="1"/>
</dbReference>
<dbReference type="Proteomes" id="UP000005239">
    <property type="component" value="Unassembled WGS sequence"/>
</dbReference>
<organism evidence="1 2">
    <name type="scientific">Pristionchus pacificus</name>
    <name type="common">Parasitic nematode worm</name>
    <dbReference type="NCBI Taxonomy" id="54126"/>
    <lineage>
        <taxon>Eukaryota</taxon>
        <taxon>Metazoa</taxon>
        <taxon>Ecdysozoa</taxon>
        <taxon>Nematoda</taxon>
        <taxon>Chromadorea</taxon>
        <taxon>Rhabditida</taxon>
        <taxon>Rhabditina</taxon>
        <taxon>Diplogasteromorpha</taxon>
        <taxon>Diplogasteroidea</taxon>
        <taxon>Neodiplogasteridae</taxon>
        <taxon>Pristionchus</taxon>
    </lineage>
</organism>
<proteinExistence type="predicted"/>
<name>A0A454XM13_PRIPA</name>
<sequence length="122" mass="13910">MTDKFQTIFEAFEKQTEAALTKSDATAAAALYDEHAVVVDCTESKHFYGHAEIRGMLEAFLKQGDPEPKKIGTNFFAVDENRFLADSTLETKHFMMTHKVLIQQLFQKKGVLWKCVYENISV</sequence>
<dbReference type="InterPro" id="IPR032710">
    <property type="entry name" value="NTF2-like_dom_sf"/>
</dbReference>
<evidence type="ECO:0000313" key="2">
    <source>
        <dbReference type="Proteomes" id="UP000005239"/>
    </source>
</evidence>
<accession>A0A454XM13</accession>
<evidence type="ECO:0000313" key="1">
    <source>
        <dbReference type="EnsemblMetazoa" id="PPA41651.1"/>
    </source>
</evidence>
<dbReference type="Gene3D" id="3.10.450.50">
    <property type="match status" value="1"/>
</dbReference>
<dbReference type="SUPFAM" id="SSF54427">
    <property type="entry name" value="NTF2-like"/>
    <property type="match status" value="1"/>
</dbReference>
<accession>A0A8R1UVL6</accession>
<dbReference type="PANTHER" id="PTHR31664:SF4">
    <property type="entry name" value="DUF4440 DOMAIN-CONTAINING PROTEIN"/>
    <property type="match status" value="1"/>
</dbReference>
<reference evidence="2" key="1">
    <citation type="journal article" date="2008" name="Nat. Genet.">
        <title>The Pristionchus pacificus genome provides a unique perspective on nematode lifestyle and parasitism.</title>
        <authorList>
            <person name="Dieterich C."/>
            <person name="Clifton S.W."/>
            <person name="Schuster L.N."/>
            <person name="Chinwalla A."/>
            <person name="Delehaunty K."/>
            <person name="Dinkelacker I."/>
            <person name="Fulton L."/>
            <person name="Fulton R."/>
            <person name="Godfrey J."/>
            <person name="Minx P."/>
            <person name="Mitreva M."/>
            <person name="Roeseler W."/>
            <person name="Tian H."/>
            <person name="Witte H."/>
            <person name="Yang S.P."/>
            <person name="Wilson R.K."/>
            <person name="Sommer R.J."/>
        </authorList>
    </citation>
    <scope>NUCLEOTIDE SEQUENCE [LARGE SCALE GENOMIC DNA]</scope>
    <source>
        <strain evidence="2">PS312</strain>
    </source>
</reference>
<reference evidence="1" key="2">
    <citation type="submission" date="2022-06" db="UniProtKB">
        <authorList>
            <consortium name="EnsemblMetazoa"/>
        </authorList>
    </citation>
    <scope>IDENTIFICATION</scope>
    <source>
        <strain evidence="1">PS312</strain>
    </source>
</reference>
<dbReference type="AlphaFoldDB" id="A0A454XM13"/>
<dbReference type="EnsemblMetazoa" id="PPA41651.1">
    <property type="protein sequence ID" value="PPA41651.1"/>
    <property type="gene ID" value="WBGene00280020"/>
</dbReference>
<gene>
    <name evidence="1" type="primary">WBGene00280020</name>
</gene>